<dbReference type="InParanoid" id="A7S872"/>
<dbReference type="EMBL" id="DS469596">
    <property type="protein sequence ID" value="EDO40115.1"/>
    <property type="molecule type" value="Genomic_DNA"/>
</dbReference>
<dbReference type="PhylomeDB" id="A7S872"/>
<name>A7S872_NEMVE</name>
<reference evidence="2 3" key="1">
    <citation type="journal article" date="2007" name="Science">
        <title>Sea anemone genome reveals ancestral eumetazoan gene repertoire and genomic organization.</title>
        <authorList>
            <person name="Putnam N.H."/>
            <person name="Srivastava M."/>
            <person name="Hellsten U."/>
            <person name="Dirks B."/>
            <person name="Chapman J."/>
            <person name="Salamov A."/>
            <person name="Terry A."/>
            <person name="Shapiro H."/>
            <person name="Lindquist E."/>
            <person name="Kapitonov V.V."/>
            <person name="Jurka J."/>
            <person name="Genikhovich G."/>
            <person name="Grigoriev I.V."/>
            <person name="Lucas S.M."/>
            <person name="Steele R.E."/>
            <person name="Finnerty J.R."/>
            <person name="Technau U."/>
            <person name="Martindale M.Q."/>
            <person name="Rokhsar D.S."/>
        </authorList>
    </citation>
    <scope>NUCLEOTIDE SEQUENCE [LARGE SCALE GENOMIC DNA]</scope>
    <source>
        <strain evidence="3">CH2 X CH6</strain>
    </source>
</reference>
<organism evidence="2 3">
    <name type="scientific">Nematostella vectensis</name>
    <name type="common">Starlet sea anemone</name>
    <dbReference type="NCBI Taxonomy" id="45351"/>
    <lineage>
        <taxon>Eukaryota</taxon>
        <taxon>Metazoa</taxon>
        <taxon>Cnidaria</taxon>
        <taxon>Anthozoa</taxon>
        <taxon>Hexacorallia</taxon>
        <taxon>Actiniaria</taxon>
        <taxon>Edwardsiidae</taxon>
        <taxon>Nematostella</taxon>
    </lineage>
</organism>
<evidence type="ECO:0000313" key="3">
    <source>
        <dbReference type="Proteomes" id="UP000001593"/>
    </source>
</evidence>
<proteinExistence type="predicted"/>
<evidence type="ECO:0000313" key="2">
    <source>
        <dbReference type="EMBL" id="EDO40115.1"/>
    </source>
</evidence>
<dbReference type="AlphaFoldDB" id="A7S872"/>
<dbReference type="Proteomes" id="UP000001593">
    <property type="component" value="Unassembled WGS sequence"/>
</dbReference>
<accession>A7S872</accession>
<evidence type="ECO:0000256" key="1">
    <source>
        <dbReference type="SAM" id="MobiDB-lite"/>
    </source>
</evidence>
<keyword evidence="3" id="KW-1185">Reference proteome</keyword>
<protein>
    <submittedName>
        <fullName evidence="2">Uncharacterized protein</fullName>
    </submittedName>
</protein>
<dbReference type="PANTHER" id="PTHR34239:SF2">
    <property type="entry name" value="TRANSPOSABLE ELEMENT P TRANSPOSASE_THAP9 CONSERVED DOMAIN-CONTAINING PROTEIN"/>
    <property type="match status" value="1"/>
</dbReference>
<sequence length="119" mass="13848">MELNQRRKELIKPDLNNEYRHLCSSSSNVTITDQLFGDDLAKEVKELTEVNRVGKRVTTTNPTAYPRSRDNRNLGAGSYGSRGRMFRTRKSFLDSRNYGNQQTFNTNQTRKFNKQKRGK</sequence>
<gene>
    <name evidence="2" type="ORF">NEMVEDRAFT_v1g208298</name>
</gene>
<dbReference type="PANTHER" id="PTHR34239">
    <property type="entry name" value="APPLE DOMAIN-CONTAINING PROTEIN"/>
    <property type="match status" value="1"/>
</dbReference>
<feature type="region of interest" description="Disordered" evidence="1">
    <location>
        <begin position="53"/>
        <end position="119"/>
    </location>
</feature>
<feature type="compositionally biased region" description="Polar residues" evidence="1">
    <location>
        <begin position="97"/>
        <end position="110"/>
    </location>
</feature>
<dbReference type="HOGENOM" id="CLU_2064223_0_0_1"/>